<dbReference type="Pfam" id="PF05686">
    <property type="entry name" value="Glyco_transf_90"/>
    <property type="match status" value="2"/>
</dbReference>
<keyword evidence="1" id="KW-0808">Transferase</keyword>
<evidence type="ECO:0000259" key="2">
    <source>
        <dbReference type="SMART" id="SM00672"/>
    </source>
</evidence>
<feature type="domain" description="Glycosyl transferase CAP10" evidence="2">
    <location>
        <begin position="67"/>
        <end position="341"/>
    </location>
</feature>
<dbReference type="PANTHER" id="PTHR12203">
    <property type="entry name" value="KDEL LYS-ASP-GLU-LEU CONTAINING - RELATED"/>
    <property type="match status" value="1"/>
</dbReference>
<dbReference type="AlphaFoldDB" id="A0A6C0I3P9"/>
<dbReference type="EMBL" id="MN740095">
    <property type="protein sequence ID" value="QHT87638.1"/>
    <property type="molecule type" value="Genomic_DNA"/>
</dbReference>
<dbReference type="GO" id="GO:0016740">
    <property type="term" value="F:transferase activity"/>
    <property type="evidence" value="ECO:0007669"/>
    <property type="project" value="UniProtKB-KW"/>
</dbReference>
<name>A0A6C0I3P9_9ZZZZ</name>
<organism evidence="3">
    <name type="scientific">viral metagenome</name>
    <dbReference type="NCBI Taxonomy" id="1070528"/>
    <lineage>
        <taxon>unclassified sequences</taxon>
        <taxon>metagenomes</taxon>
        <taxon>organismal metagenomes</taxon>
    </lineage>
</organism>
<reference evidence="3" key="1">
    <citation type="journal article" date="2020" name="Nature">
        <title>Giant virus diversity and host interactions through global metagenomics.</title>
        <authorList>
            <person name="Schulz F."/>
            <person name="Roux S."/>
            <person name="Paez-Espino D."/>
            <person name="Jungbluth S."/>
            <person name="Walsh D.A."/>
            <person name="Denef V.J."/>
            <person name="McMahon K.D."/>
            <person name="Konstantinidis K.T."/>
            <person name="Eloe-Fadrosh E.A."/>
            <person name="Kyrpides N.C."/>
            <person name="Woyke T."/>
        </authorList>
    </citation>
    <scope>NUCLEOTIDE SEQUENCE</scope>
    <source>
        <strain evidence="3">GVMAG-M-3300023184-190</strain>
    </source>
</reference>
<dbReference type="PANTHER" id="PTHR12203:SF35">
    <property type="entry name" value="PROTEIN O-GLUCOSYLTRANSFERASE 1"/>
    <property type="match status" value="1"/>
</dbReference>
<protein>
    <recommendedName>
        <fullName evidence="2">Glycosyl transferase CAP10 domain-containing protein</fullName>
    </recommendedName>
</protein>
<sequence>MEGKLKQIVNNILPARIDITKVINNTNFHATLKIQIWKNKIFIEHPVIEDRHHKILQQLKDLVSQYSIPDVIITYNTMDQYSYPKLDDYIFTHARLNGQISNHILAPCFSFDKQEKKDTLVKYDSIHESICRKAEPYLANLETWSTKQNNLAFIGGLYEDRKINTTFLHINNVTPMILNQSQWSPNYIDQEEMIQYKYLLNLNGCGGGWSIRLKQLFMCGSLVFYITDYHLIQKDINNLERLIPPYKMKNGVKVYHCYNVEYWMCSQEFKECIVLVKDVDECKERLEYYDSHPEEAYKKAKRGFEYVRDMLSKENVLLYWKLLLEEYSRRCNGIIKEQLFFCEIA</sequence>
<evidence type="ECO:0000313" key="3">
    <source>
        <dbReference type="EMBL" id="QHT87638.1"/>
    </source>
</evidence>
<dbReference type="InterPro" id="IPR006598">
    <property type="entry name" value="CAP10"/>
</dbReference>
<accession>A0A6C0I3P9</accession>
<dbReference type="InterPro" id="IPR051091">
    <property type="entry name" value="O-Glucosyltr/Glycosyltrsf_90"/>
</dbReference>
<proteinExistence type="predicted"/>
<dbReference type="SMART" id="SM00672">
    <property type="entry name" value="CAP10"/>
    <property type="match status" value="1"/>
</dbReference>
<evidence type="ECO:0000256" key="1">
    <source>
        <dbReference type="ARBA" id="ARBA00022679"/>
    </source>
</evidence>